<dbReference type="InterPro" id="IPR003754">
    <property type="entry name" value="4pyrrol_synth_uPrphyn_synth"/>
</dbReference>
<evidence type="ECO:0000313" key="12">
    <source>
        <dbReference type="EMBL" id="RXJ92587.1"/>
    </source>
</evidence>
<dbReference type="GO" id="GO:0006780">
    <property type="term" value="P:uroporphyrinogen III biosynthetic process"/>
    <property type="evidence" value="ECO:0007669"/>
    <property type="project" value="UniProtKB-UniRule"/>
</dbReference>
<keyword evidence="4 9" id="KW-0456">Lyase</keyword>
<reference evidence="12 14" key="1">
    <citation type="submission" date="2017-10" db="EMBL/GenBank/DDBJ databases">
        <title>Genomics of the genus Arcobacter.</title>
        <authorList>
            <person name="Perez-Cataluna A."/>
            <person name="Figueras M.J."/>
        </authorList>
    </citation>
    <scope>NUCLEOTIDE SEQUENCE [LARGE SCALE GENOMIC DNA]</scope>
    <source>
        <strain evidence="12 14">LMG 25534</strain>
    </source>
</reference>
<dbReference type="RefSeq" id="WP_115428360.1">
    <property type="nucleotide sequence ID" value="NZ_CP031367.1"/>
</dbReference>
<dbReference type="CDD" id="cd06578">
    <property type="entry name" value="HemD"/>
    <property type="match status" value="1"/>
</dbReference>
<reference evidence="11 13" key="2">
    <citation type="submission" date="2018-07" db="EMBL/GenBank/DDBJ databases">
        <title>Complete genome of the Arcobacter trophiarum type strain LMG 25534.</title>
        <authorList>
            <person name="Miller W.G."/>
            <person name="Yee E."/>
        </authorList>
    </citation>
    <scope>NUCLEOTIDE SEQUENCE [LARGE SCALE GENOMIC DNA]</scope>
    <source>
        <strain evidence="11 13">LMG 25534</strain>
    </source>
</reference>
<dbReference type="KEGG" id="atp:ATR_0987"/>
<keyword evidence="14" id="KW-1185">Reference proteome</keyword>
<gene>
    <name evidence="11" type="primary">hemD</name>
    <name evidence="11" type="ORF">ATR_0987</name>
    <name evidence="12" type="ORF">CRU87_02065</name>
</gene>
<dbReference type="GO" id="GO:0004852">
    <property type="term" value="F:uroporphyrinogen-III synthase activity"/>
    <property type="evidence" value="ECO:0007669"/>
    <property type="project" value="UniProtKB-UniRule"/>
</dbReference>
<evidence type="ECO:0000313" key="11">
    <source>
        <dbReference type="EMBL" id="AXK48851.1"/>
    </source>
</evidence>
<comment type="similarity">
    <text evidence="2 9">Belongs to the uroporphyrinogen-III synthase family.</text>
</comment>
<sequence>MSKIYLLNDQKFEGIENLEVFEIEYLKFNLDLNKYNALVFTSKNAIFSLEENNINWKNIPSYLIAPKTADIAKKFKANIAFIGSSGHGNDFANELIPHLKDKKVLYIRALKTVSNLTNILIENGVDIDEIVAYKTSCNKKSIEILEKNSTIIFTSPSSVECFFQKYSWDDSFKAISIGRTTALYLPENIKCEISSITSVEECIKLAIKN</sequence>
<organism evidence="11 13">
    <name type="scientific">Aliarcobacter trophiarum LMG 25534</name>
    <dbReference type="NCBI Taxonomy" id="1032241"/>
    <lineage>
        <taxon>Bacteria</taxon>
        <taxon>Pseudomonadati</taxon>
        <taxon>Campylobacterota</taxon>
        <taxon>Epsilonproteobacteria</taxon>
        <taxon>Campylobacterales</taxon>
        <taxon>Arcobacteraceae</taxon>
        <taxon>Aliarcobacter</taxon>
    </lineage>
</organism>
<dbReference type="EC" id="4.2.1.75" evidence="3 9"/>
<proteinExistence type="inferred from homology"/>
<evidence type="ECO:0000313" key="14">
    <source>
        <dbReference type="Proteomes" id="UP000289132"/>
    </source>
</evidence>
<dbReference type="PANTHER" id="PTHR38042:SF1">
    <property type="entry name" value="UROPORPHYRINOGEN-III SYNTHASE, CHLOROPLASTIC"/>
    <property type="match status" value="1"/>
</dbReference>
<dbReference type="GO" id="GO:0006782">
    <property type="term" value="P:protoporphyrinogen IX biosynthetic process"/>
    <property type="evidence" value="ECO:0007669"/>
    <property type="project" value="UniProtKB-UniRule"/>
</dbReference>
<dbReference type="Gene3D" id="3.40.50.10090">
    <property type="match status" value="2"/>
</dbReference>
<evidence type="ECO:0000256" key="3">
    <source>
        <dbReference type="ARBA" id="ARBA00013109"/>
    </source>
</evidence>
<comment type="catalytic activity">
    <reaction evidence="8 9">
        <text>hydroxymethylbilane = uroporphyrinogen III + H2O</text>
        <dbReference type="Rhea" id="RHEA:18965"/>
        <dbReference type="ChEBI" id="CHEBI:15377"/>
        <dbReference type="ChEBI" id="CHEBI:57308"/>
        <dbReference type="ChEBI" id="CHEBI:57845"/>
        <dbReference type="EC" id="4.2.1.75"/>
    </reaction>
</comment>
<evidence type="ECO:0000256" key="6">
    <source>
        <dbReference type="ARBA" id="ARBA00037589"/>
    </source>
</evidence>
<evidence type="ECO:0000256" key="1">
    <source>
        <dbReference type="ARBA" id="ARBA00004772"/>
    </source>
</evidence>
<comment type="pathway">
    <text evidence="1 9">Porphyrin-containing compound metabolism; protoporphyrin-IX biosynthesis; coproporphyrinogen-III from 5-aminolevulinate: step 3/4.</text>
</comment>
<dbReference type="EMBL" id="PDKD01000002">
    <property type="protein sequence ID" value="RXJ92587.1"/>
    <property type="molecule type" value="Genomic_DNA"/>
</dbReference>
<name>A0AAD0QJG7_9BACT</name>
<comment type="function">
    <text evidence="6 9">Catalyzes cyclization of the linear tetrapyrrole, hydroxymethylbilane, to the macrocyclic uroporphyrinogen III.</text>
</comment>
<dbReference type="Pfam" id="PF02602">
    <property type="entry name" value="HEM4"/>
    <property type="match status" value="1"/>
</dbReference>
<dbReference type="Proteomes" id="UP000289132">
    <property type="component" value="Unassembled WGS sequence"/>
</dbReference>
<keyword evidence="5 9" id="KW-0627">Porphyrin biosynthesis</keyword>
<evidence type="ECO:0000256" key="2">
    <source>
        <dbReference type="ARBA" id="ARBA00008133"/>
    </source>
</evidence>
<accession>A0AAD0QJG7</accession>
<dbReference type="EMBL" id="CP031367">
    <property type="protein sequence ID" value="AXK48851.1"/>
    <property type="molecule type" value="Genomic_DNA"/>
</dbReference>
<evidence type="ECO:0000313" key="13">
    <source>
        <dbReference type="Proteomes" id="UP000254504"/>
    </source>
</evidence>
<dbReference type="PANTHER" id="PTHR38042">
    <property type="entry name" value="UROPORPHYRINOGEN-III SYNTHASE, CHLOROPLASTIC"/>
    <property type="match status" value="1"/>
</dbReference>
<dbReference type="SUPFAM" id="SSF69618">
    <property type="entry name" value="HemD-like"/>
    <property type="match status" value="1"/>
</dbReference>
<evidence type="ECO:0000256" key="7">
    <source>
        <dbReference type="ARBA" id="ARBA00040167"/>
    </source>
</evidence>
<dbReference type="InterPro" id="IPR039793">
    <property type="entry name" value="UROS/Hem4"/>
</dbReference>
<feature type="domain" description="Tetrapyrrole biosynthesis uroporphyrinogen III synthase" evidence="10">
    <location>
        <begin position="26"/>
        <end position="187"/>
    </location>
</feature>
<evidence type="ECO:0000256" key="4">
    <source>
        <dbReference type="ARBA" id="ARBA00023239"/>
    </source>
</evidence>
<evidence type="ECO:0000259" key="10">
    <source>
        <dbReference type="Pfam" id="PF02602"/>
    </source>
</evidence>
<dbReference type="Proteomes" id="UP000254504">
    <property type="component" value="Chromosome"/>
</dbReference>
<dbReference type="InterPro" id="IPR036108">
    <property type="entry name" value="4pyrrol_syn_uPrphyn_synt_sf"/>
</dbReference>
<evidence type="ECO:0000256" key="9">
    <source>
        <dbReference type="RuleBase" id="RU366031"/>
    </source>
</evidence>
<evidence type="ECO:0000256" key="8">
    <source>
        <dbReference type="ARBA" id="ARBA00048617"/>
    </source>
</evidence>
<evidence type="ECO:0000256" key="5">
    <source>
        <dbReference type="ARBA" id="ARBA00023244"/>
    </source>
</evidence>
<protein>
    <recommendedName>
        <fullName evidence="7 9">Uroporphyrinogen-III synthase</fullName>
        <ecNumber evidence="3 9">4.2.1.75</ecNumber>
    </recommendedName>
</protein>
<dbReference type="AlphaFoldDB" id="A0AAD0QJG7"/>